<feature type="region of interest" description="Disordered" evidence="1">
    <location>
        <begin position="201"/>
        <end position="248"/>
    </location>
</feature>
<dbReference type="Proteomes" id="UP000236621">
    <property type="component" value="Unassembled WGS sequence"/>
</dbReference>
<evidence type="ECO:0000313" key="2">
    <source>
        <dbReference type="EMBL" id="PNY21225.1"/>
    </source>
</evidence>
<keyword evidence="3" id="KW-1185">Reference proteome</keyword>
<feature type="compositionally biased region" description="Basic and acidic residues" evidence="1">
    <location>
        <begin position="122"/>
        <end position="131"/>
    </location>
</feature>
<name>A0A2K3Q142_9HYPO</name>
<reference evidence="2 3" key="1">
    <citation type="submission" date="2017-08" db="EMBL/GenBank/DDBJ databases">
        <title>Harnessing the power of phylogenomics to disentangle the directionality and signatures of interkingdom host jumping in the parasitic fungal genus Tolypocladium.</title>
        <authorList>
            <person name="Quandt C.A."/>
            <person name="Patterson W."/>
            <person name="Spatafora J.W."/>
        </authorList>
    </citation>
    <scope>NUCLEOTIDE SEQUENCE [LARGE SCALE GENOMIC DNA]</scope>
    <source>
        <strain evidence="2 3">CBS 113982</strain>
    </source>
</reference>
<evidence type="ECO:0000256" key="1">
    <source>
        <dbReference type="SAM" id="MobiDB-lite"/>
    </source>
</evidence>
<feature type="compositionally biased region" description="Basic and acidic residues" evidence="1">
    <location>
        <begin position="229"/>
        <end position="248"/>
    </location>
</feature>
<sequence length="248" mass="26751">MRRKVDRRSVRMIHRYVLEGRYADGGGGHHDDEPRRRQCDTRAGHFHVRGWNAHRRGSQHASRTQARKRGRLQGSGGYCRQGPSRPSGLGRHGGPLRTAGGTSAGVGDDKGFSLGRNAARHRASDADERSDPMPTQAAVAAERRQPKGLAVGRRFRLHGLQGARRDVGARGAGVAWHENGERRWLDGPVAVRSVQSVRAAVARPDAGRHHANLQGAGKGSRGQPGAGGNERRAGQARRAEREDGPGSA</sequence>
<comment type="caution">
    <text evidence="2">The sequence shown here is derived from an EMBL/GenBank/DDBJ whole genome shotgun (WGS) entry which is preliminary data.</text>
</comment>
<gene>
    <name evidence="2" type="ORF">TCAP_07271</name>
</gene>
<organism evidence="2 3">
    <name type="scientific">Tolypocladium capitatum</name>
    <dbReference type="NCBI Taxonomy" id="45235"/>
    <lineage>
        <taxon>Eukaryota</taxon>
        <taxon>Fungi</taxon>
        <taxon>Dikarya</taxon>
        <taxon>Ascomycota</taxon>
        <taxon>Pezizomycotina</taxon>
        <taxon>Sordariomycetes</taxon>
        <taxon>Hypocreomycetidae</taxon>
        <taxon>Hypocreales</taxon>
        <taxon>Ophiocordycipitaceae</taxon>
        <taxon>Tolypocladium</taxon>
    </lineage>
</organism>
<dbReference type="EMBL" id="NRSZ01001249">
    <property type="protein sequence ID" value="PNY21225.1"/>
    <property type="molecule type" value="Genomic_DNA"/>
</dbReference>
<protein>
    <submittedName>
        <fullName evidence="2">Uncharacterized protein</fullName>
    </submittedName>
</protein>
<feature type="region of interest" description="Disordered" evidence="1">
    <location>
        <begin position="51"/>
        <end position="147"/>
    </location>
</feature>
<proteinExistence type="predicted"/>
<evidence type="ECO:0000313" key="3">
    <source>
        <dbReference type="Proteomes" id="UP000236621"/>
    </source>
</evidence>
<accession>A0A2K3Q142</accession>
<feature type="compositionally biased region" description="Gly residues" evidence="1">
    <location>
        <begin position="216"/>
        <end position="228"/>
    </location>
</feature>
<dbReference type="AlphaFoldDB" id="A0A2K3Q142"/>